<reference evidence="3" key="1">
    <citation type="journal article" date="2007" name="Nature">
        <title>The grapevine genome sequence suggests ancestral hexaploidization in major angiosperm phyla.</title>
        <authorList>
            <consortium name="The French-Italian Public Consortium for Grapevine Genome Characterization."/>
            <person name="Jaillon O."/>
            <person name="Aury J.-M."/>
            <person name="Noel B."/>
            <person name="Policriti A."/>
            <person name="Clepet C."/>
            <person name="Casagrande A."/>
            <person name="Choisne N."/>
            <person name="Aubourg S."/>
            <person name="Vitulo N."/>
            <person name="Jubin C."/>
            <person name="Vezzi A."/>
            <person name="Legeai F."/>
            <person name="Hugueney P."/>
            <person name="Dasilva C."/>
            <person name="Horner D."/>
            <person name="Mica E."/>
            <person name="Jublot D."/>
            <person name="Poulain J."/>
            <person name="Bruyere C."/>
            <person name="Billault A."/>
            <person name="Segurens B."/>
            <person name="Gouyvenoux M."/>
            <person name="Ugarte E."/>
            <person name="Cattonaro F."/>
            <person name="Anthouard V."/>
            <person name="Vico V."/>
            <person name="Del Fabbro C."/>
            <person name="Alaux M."/>
            <person name="Di Gaspero G."/>
            <person name="Dumas V."/>
            <person name="Felice N."/>
            <person name="Paillard S."/>
            <person name="Juman I."/>
            <person name="Moroldo M."/>
            <person name="Scalabrin S."/>
            <person name="Canaguier A."/>
            <person name="Le Clainche I."/>
            <person name="Malacrida G."/>
            <person name="Durand E."/>
            <person name="Pesole G."/>
            <person name="Laucou V."/>
            <person name="Chatelet P."/>
            <person name="Merdinoglu D."/>
            <person name="Delledonne M."/>
            <person name="Pezzotti M."/>
            <person name="Lecharny A."/>
            <person name="Scarpelli C."/>
            <person name="Artiguenave F."/>
            <person name="Pe M.E."/>
            <person name="Valle G."/>
            <person name="Morgante M."/>
            <person name="Caboche M."/>
            <person name="Adam-Blondon A.-F."/>
            <person name="Weissenbach J."/>
            <person name="Quetier F."/>
            <person name="Wincker P."/>
        </authorList>
    </citation>
    <scope>NUCLEOTIDE SEQUENCE [LARGE SCALE GENOMIC DNA]</scope>
    <source>
        <strain evidence="3">cv. Pinot noir / PN40024</strain>
    </source>
</reference>
<evidence type="ECO:0000256" key="1">
    <source>
        <dbReference type="SAM" id="MobiDB-lite"/>
    </source>
</evidence>
<feature type="compositionally biased region" description="Polar residues" evidence="1">
    <location>
        <begin position="1"/>
        <end position="13"/>
    </location>
</feature>
<sequence length="43" mass="4485">MVSYFNGSGTAPTHGQEISDDIRSIDTSSHGSGICGFNNHCIA</sequence>
<dbReference type="PaxDb" id="29760-VIT_13s0064g01840.t01"/>
<evidence type="ECO:0000313" key="2">
    <source>
        <dbReference type="EMBL" id="CCB49456.1"/>
    </source>
</evidence>
<dbReference type="Proteomes" id="UP000009183">
    <property type="component" value="Chromosome 13"/>
</dbReference>
<protein>
    <submittedName>
        <fullName evidence="2">Uncharacterized protein</fullName>
    </submittedName>
</protein>
<dbReference type="InParanoid" id="F6HB72"/>
<evidence type="ECO:0000313" key="3">
    <source>
        <dbReference type="Proteomes" id="UP000009183"/>
    </source>
</evidence>
<dbReference type="HOGENOM" id="CLU_3243218_0_0_1"/>
<dbReference type="AlphaFoldDB" id="F6HB72"/>
<proteinExistence type="predicted"/>
<feature type="region of interest" description="Disordered" evidence="1">
    <location>
        <begin position="1"/>
        <end position="43"/>
    </location>
</feature>
<keyword evidence="3" id="KW-1185">Reference proteome</keyword>
<organism evidence="2 3">
    <name type="scientific">Vitis vinifera</name>
    <name type="common">Grape</name>
    <dbReference type="NCBI Taxonomy" id="29760"/>
    <lineage>
        <taxon>Eukaryota</taxon>
        <taxon>Viridiplantae</taxon>
        <taxon>Streptophyta</taxon>
        <taxon>Embryophyta</taxon>
        <taxon>Tracheophyta</taxon>
        <taxon>Spermatophyta</taxon>
        <taxon>Magnoliopsida</taxon>
        <taxon>eudicotyledons</taxon>
        <taxon>Gunneridae</taxon>
        <taxon>Pentapetalae</taxon>
        <taxon>rosids</taxon>
        <taxon>Vitales</taxon>
        <taxon>Vitaceae</taxon>
        <taxon>Viteae</taxon>
        <taxon>Vitis</taxon>
    </lineage>
</organism>
<accession>F6HB72</accession>
<gene>
    <name evidence="2" type="ordered locus">VIT_13s0064g01840</name>
</gene>
<name>F6HB72_VITVI</name>
<dbReference type="EMBL" id="FN595509">
    <property type="protein sequence ID" value="CCB49456.1"/>
    <property type="molecule type" value="Genomic_DNA"/>
</dbReference>